<dbReference type="VEuPathDB" id="FungiDB:PHYBLDRAFT_60427"/>
<sequence>MPFFLIILLYNIVGHLSLRVTVYKEVDSSKLIVNENFKVFKTLFSCIINKISVCLYASNVAGKNINIFSKPPKSSSHMFSSNQGSDGSYSVSDKRNIMEDMLEVSVPNGPYCAFQNTIGGQGQLYIPLYQLFMFYSFKTQTLYPLFQFLPSLLSSLHISLKILQFVDSLSISFHAFVTHSWLSQRSSAVPLPATMMCSSSEAGPSTLLSVISHNFYSQKPKDI</sequence>
<proteinExistence type="predicted"/>
<dbReference type="AlphaFoldDB" id="A0A163E8F0"/>
<organism evidence="2 3">
    <name type="scientific">Phycomyces blakesleeanus (strain ATCC 8743b / DSM 1359 / FGSC 10004 / NBRC 33097 / NRRL 1555)</name>
    <dbReference type="NCBI Taxonomy" id="763407"/>
    <lineage>
        <taxon>Eukaryota</taxon>
        <taxon>Fungi</taxon>
        <taxon>Fungi incertae sedis</taxon>
        <taxon>Mucoromycota</taxon>
        <taxon>Mucoromycotina</taxon>
        <taxon>Mucoromycetes</taxon>
        <taxon>Mucorales</taxon>
        <taxon>Phycomycetaceae</taxon>
        <taxon>Phycomyces</taxon>
    </lineage>
</organism>
<dbReference type="EMBL" id="KV440974">
    <property type="protein sequence ID" value="OAD77300.1"/>
    <property type="molecule type" value="Genomic_DNA"/>
</dbReference>
<dbReference type="RefSeq" id="XP_018295340.1">
    <property type="nucleotide sequence ID" value="XM_018440641.1"/>
</dbReference>
<evidence type="ECO:0000313" key="3">
    <source>
        <dbReference type="Proteomes" id="UP000077315"/>
    </source>
</evidence>
<accession>A0A163E8F0</accession>
<protein>
    <submittedName>
        <fullName evidence="2">Uncharacterized protein</fullName>
    </submittedName>
</protein>
<dbReference type="Proteomes" id="UP000077315">
    <property type="component" value="Unassembled WGS sequence"/>
</dbReference>
<feature type="chain" id="PRO_5007842530" evidence="1">
    <location>
        <begin position="18"/>
        <end position="223"/>
    </location>
</feature>
<name>A0A163E8F0_PHYB8</name>
<gene>
    <name evidence="2" type="ORF">PHYBLDRAFT_60427</name>
</gene>
<keyword evidence="3" id="KW-1185">Reference proteome</keyword>
<keyword evidence="1" id="KW-0732">Signal</keyword>
<evidence type="ECO:0000313" key="2">
    <source>
        <dbReference type="EMBL" id="OAD77300.1"/>
    </source>
</evidence>
<feature type="signal peptide" evidence="1">
    <location>
        <begin position="1"/>
        <end position="17"/>
    </location>
</feature>
<dbReference type="GeneID" id="29001547"/>
<reference evidence="3" key="1">
    <citation type="submission" date="2015-06" db="EMBL/GenBank/DDBJ databases">
        <title>Expansion of signal transduction pathways in fungi by whole-genome duplication.</title>
        <authorList>
            <consortium name="DOE Joint Genome Institute"/>
            <person name="Corrochano L.M."/>
            <person name="Kuo A."/>
            <person name="Marcet-Houben M."/>
            <person name="Polaino S."/>
            <person name="Salamov A."/>
            <person name="Villalobos J.M."/>
            <person name="Alvarez M.I."/>
            <person name="Avalos J."/>
            <person name="Benito E.P."/>
            <person name="Benoit I."/>
            <person name="Burger G."/>
            <person name="Camino L.P."/>
            <person name="Canovas D."/>
            <person name="Cerda-Olmedo E."/>
            <person name="Cheng J.-F."/>
            <person name="Dominguez A."/>
            <person name="Elias M."/>
            <person name="Eslava A.P."/>
            <person name="Glaser F."/>
            <person name="Grimwood J."/>
            <person name="Gutierrez G."/>
            <person name="Heitman J."/>
            <person name="Henrissat B."/>
            <person name="Iturriaga E.A."/>
            <person name="Lang B.F."/>
            <person name="Lavin J.L."/>
            <person name="Lee S."/>
            <person name="Li W."/>
            <person name="Lindquist E."/>
            <person name="Lopez-Garcia S."/>
            <person name="Luque E.M."/>
            <person name="Marcos A.T."/>
            <person name="Martin J."/>
            <person name="McCluskey K."/>
            <person name="Medina H.R."/>
            <person name="Miralles-Duran A."/>
            <person name="Miyazaki A."/>
            <person name="Munoz-Torres E."/>
            <person name="Oguiza J.A."/>
            <person name="Ohm R."/>
            <person name="Olmedo M."/>
            <person name="Orejas M."/>
            <person name="Ortiz-Castellanos L."/>
            <person name="Pisabarro A.G."/>
            <person name="Rodriguez-Romero J."/>
            <person name="Ruiz-Herrera J."/>
            <person name="Ruiz-Vazquez R."/>
            <person name="Sanz C."/>
            <person name="Schackwitz W."/>
            <person name="Schmutz J."/>
            <person name="Shahriari M."/>
            <person name="Shelest E."/>
            <person name="Silva-Franco F."/>
            <person name="Soanes D."/>
            <person name="Syed K."/>
            <person name="Tagua V.G."/>
            <person name="Talbot N.J."/>
            <person name="Thon M."/>
            <person name="De vries R.P."/>
            <person name="Wiebenga A."/>
            <person name="Yadav J.S."/>
            <person name="Braun E.L."/>
            <person name="Baker S."/>
            <person name="Garre V."/>
            <person name="Horwitz B."/>
            <person name="Torres-Martinez S."/>
            <person name="Idnurm A."/>
            <person name="Herrera-Estrella A."/>
            <person name="Gabaldon T."/>
            <person name="Grigoriev I.V."/>
        </authorList>
    </citation>
    <scope>NUCLEOTIDE SEQUENCE [LARGE SCALE GENOMIC DNA]</scope>
    <source>
        <strain evidence="3">NRRL 1555(-)</strain>
    </source>
</reference>
<dbReference type="InParanoid" id="A0A163E8F0"/>
<evidence type="ECO:0000256" key="1">
    <source>
        <dbReference type="SAM" id="SignalP"/>
    </source>
</evidence>